<dbReference type="AlphaFoldDB" id="A0ABD5RM47"/>
<name>A0ABD5RM47_9EURY</name>
<feature type="compositionally biased region" description="Basic and acidic residues" evidence="1">
    <location>
        <begin position="167"/>
        <end position="182"/>
    </location>
</feature>
<keyword evidence="2" id="KW-1133">Transmembrane helix</keyword>
<dbReference type="InterPro" id="IPR018649">
    <property type="entry name" value="SHOCT"/>
</dbReference>
<protein>
    <submittedName>
        <fullName evidence="4">SHOCT domain-containing protein</fullName>
    </submittedName>
</protein>
<feature type="domain" description="SHOCT" evidence="3">
    <location>
        <begin position="131"/>
        <end position="158"/>
    </location>
</feature>
<reference evidence="4 5" key="1">
    <citation type="journal article" date="2019" name="Int. J. Syst. Evol. Microbiol.">
        <title>The Global Catalogue of Microorganisms (GCM) 10K type strain sequencing project: providing services to taxonomists for standard genome sequencing and annotation.</title>
        <authorList>
            <consortium name="The Broad Institute Genomics Platform"/>
            <consortium name="The Broad Institute Genome Sequencing Center for Infectious Disease"/>
            <person name="Wu L."/>
            <person name="Ma J."/>
        </authorList>
    </citation>
    <scope>NUCLEOTIDE SEQUENCE [LARGE SCALE GENOMIC DNA]</scope>
    <source>
        <strain evidence="4 5">CGMCC 1.12543</strain>
    </source>
</reference>
<evidence type="ECO:0000259" key="3">
    <source>
        <dbReference type="Pfam" id="PF09851"/>
    </source>
</evidence>
<evidence type="ECO:0000313" key="5">
    <source>
        <dbReference type="Proteomes" id="UP001596099"/>
    </source>
</evidence>
<feature type="region of interest" description="Disordered" evidence="1">
    <location>
        <begin position="90"/>
        <end position="129"/>
    </location>
</feature>
<evidence type="ECO:0000256" key="1">
    <source>
        <dbReference type="SAM" id="MobiDB-lite"/>
    </source>
</evidence>
<feature type="transmembrane region" description="Helical" evidence="2">
    <location>
        <begin position="34"/>
        <end position="55"/>
    </location>
</feature>
<dbReference type="EMBL" id="JBHSQH010000001">
    <property type="protein sequence ID" value="MFC5971417.1"/>
    <property type="molecule type" value="Genomic_DNA"/>
</dbReference>
<comment type="caution">
    <text evidence="4">The sequence shown here is derived from an EMBL/GenBank/DDBJ whole genome shotgun (WGS) entry which is preliminary data.</text>
</comment>
<sequence>MTGESWREKVIAILPMLILGLGFLDLFMDVLPGVPFYLVFVVGFAVVLPIAAILLSVEDDDGDGDGEFVSGFEREMERFGHRMERFGERMERTFEGTPRRDGREGRDRRENDTHRQTGADDVPDAETNNRDAIETLRQRYANGDLTDAQFEAKLDRLLETDTPENAQEWRERERHRERAGDR</sequence>
<dbReference type="Pfam" id="PF09851">
    <property type="entry name" value="SHOCT"/>
    <property type="match status" value="1"/>
</dbReference>
<feature type="region of interest" description="Disordered" evidence="1">
    <location>
        <begin position="154"/>
        <end position="182"/>
    </location>
</feature>
<keyword evidence="5" id="KW-1185">Reference proteome</keyword>
<dbReference type="Proteomes" id="UP001596099">
    <property type="component" value="Unassembled WGS sequence"/>
</dbReference>
<organism evidence="4 5">
    <name type="scientific">Halomarina salina</name>
    <dbReference type="NCBI Taxonomy" id="1872699"/>
    <lineage>
        <taxon>Archaea</taxon>
        <taxon>Methanobacteriati</taxon>
        <taxon>Methanobacteriota</taxon>
        <taxon>Stenosarchaea group</taxon>
        <taxon>Halobacteria</taxon>
        <taxon>Halobacteriales</taxon>
        <taxon>Natronomonadaceae</taxon>
        <taxon>Halomarina</taxon>
    </lineage>
</organism>
<keyword evidence="2" id="KW-0812">Transmembrane</keyword>
<keyword evidence="2" id="KW-0472">Membrane</keyword>
<dbReference type="RefSeq" id="WP_247414314.1">
    <property type="nucleotide sequence ID" value="NZ_JALLGW010000001.1"/>
</dbReference>
<feature type="transmembrane region" description="Helical" evidence="2">
    <location>
        <begin position="12"/>
        <end position="28"/>
    </location>
</feature>
<gene>
    <name evidence="4" type="ORF">ACFPYI_08760</name>
</gene>
<accession>A0ABD5RM47</accession>
<proteinExistence type="predicted"/>
<evidence type="ECO:0000313" key="4">
    <source>
        <dbReference type="EMBL" id="MFC5971417.1"/>
    </source>
</evidence>
<evidence type="ECO:0000256" key="2">
    <source>
        <dbReference type="SAM" id="Phobius"/>
    </source>
</evidence>
<feature type="compositionally biased region" description="Basic and acidic residues" evidence="1">
    <location>
        <begin position="90"/>
        <end position="118"/>
    </location>
</feature>